<dbReference type="RefSeq" id="WP_109307119.1">
    <property type="nucleotide sequence ID" value="NZ_BJUF01000065.1"/>
</dbReference>
<evidence type="ECO:0000313" key="1">
    <source>
        <dbReference type="EMBL" id="PWI24305.1"/>
    </source>
</evidence>
<gene>
    <name evidence="1" type="ORF">DEX24_14435</name>
</gene>
<evidence type="ECO:0008006" key="3">
    <source>
        <dbReference type="Google" id="ProtNLM"/>
    </source>
</evidence>
<comment type="caution">
    <text evidence="1">The sequence shown here is derived from an EMBL/GenBank/DDBJ whole genome shotgun (WGS) entry which is preliminary data.</text>
</comment>
<organism evidence="1 2">
    <name type="scientific">Kurthia sibirica</name>
    <dbReference type="NCBI Taxonomy" id="202750"/>
    <lineage>
        <taxon>Bacteria</taxon>
        <taxon>Bacillati</taxon>
        <taxon>Bacillota</taxon>
        <taxon>Bacilli</taxon>
        <taxon>Bacillales</taxon>
        <taxon>Caryophanaceae</taxon>
        <taxon>Kurthia</taxon>
    </lineage>
</organism>
<protein>
    <recommendedName>
        <fullName evidence="3">Aerobactin siderophore biosynthesis IucA/IucC-like C-terminal domain-containing protein</fullName>
    </recommendedName>
</protein>
<accession>A0A2U3AIE6</accession>
<sequence>MNLQQYNIIQQEKIPHDALSLQYLLQADILLPLVENYSQKIGTQSLATAASLFLKKLALLTASSSVDYYGFHNSKADWWPEAVFDAQNFQLILPNISYSLLQVNWQHRLLNDFFSPIIQLLSKHYKIPQKILWENIAIRLNRPFRKYAPFLSIEQLHIVFNSLTTCCSAIRPYMVFQQYSAVRLTCCRSYLAPHLPTDKSHCSICPLIH</sequence>
<evidence type="ECO:0000313" key="2">
    <source>
        <dbReference type="Proteomes" id="UP000245938"/>
    </source>
</evidence>
<dbReference type="Proteomes" id="UP000245938">
    <property type="component" value="Unassembled WGS sequence"/>
</dbReference>
<reference evidence="1 2" key="1">
    <citation type="submission" date="2018-05" db="EMBL/GenBank/DDBJ databases">
        <title>Kurthia sibirica genome sequence.</title>
        <authorList>
            <person name="Maclea K.S."/>
            <person name="Goen A.E."/>
        </authorList>
    </citation>
    <scope>NUCLEOTIDE SEQUENCE [LARGE SCALE GENOMIC DNA]</scope>
    <source>
        <strain evidence="1 2">ATCC 49154</strain>
    </source>
</reference>
<name>A0A2U3AIE6_9BACL</name>
<dbReference type="AlphaFoldDB" id="A0A2U3AIE6"/>
<proteinExistence type="predicted"/>
<dbReference type="EMBL" id="QFVR01000024">
    <property type="protein sequence ID" value="PWI24305.1"/>
    <property type="molecule type" value="Genomic_DNA"/>
</dbReference>
<dbReference type="OrthoDB" id="5870636at2"/>
<keyword evidence="2" id="KW-1185">Reference proteome</keyword>